<reference evidence="1 2" key="1">
    <citation type="journal article" date="2023" name="PLoS ONE">
        <title>Cytospora paraplurivora sp. nov. isolated from orchards with fruit tree decline syndrome in Ontario, Canada.</title>
        <authorList>
            <person name="Ilyukhin E."/>
            <person name="Nguyen H.D.T."/>
            <person name="Castle A.J."/>
            <person name="Ellouze W."/>
        </authorList>
    </citation>
    <scope>NUCLEOTIDE SEQUENCE [LARGE SCALE GENOMIC DNA]</scope>
    <source>
        <strain evidence="1 2">FDS-564</strain>
    </source>
</reference>
<evidence type="ECO:0000313" key="2">
    <source>
        <dbReference type="Proteomes" id="UP001320245"/>
    </source>
</evidence>
<gene>
    <name evidence="1" type="ORF">SLS53_008577</name>
</gene>
<comment type="caution">
    <text evidence="1">The sequence shown here is derived from an EMBL/GenBank/DDBJ whole genome shotgun (WGS) entry which is preliminary data.</text>
</comment>
<sequence>MFESISAIEQARDIINDGEAHTSKVRDILKNTVSDEAIVFYNQVETHALLLWMMAGVLESTDPRDSIYALMGISGLAIEPDYTPEKSVAEVYLGFLGLWEHCCSRLHPHYPDKVKSAILDFWFLMFAGVESHRRAIPSLGLPSWAPNFPATSFRTESGWSYSISAMNQFPVGEELFNGIDQEWHIERHSLYCLTVKIDTVRSCGPVIDMLNEELVSWILECLTQQTDYPTGYHSAIAMQRALVDQYLDKDMDHIVLPTLMEAYEFACLFMIWDRHFGKGSTDREAAAEKLAPLVWSFLLELGREDDYATFWERLPGWVGRISAEELDALPATTSLLDMKRIIAACDRLELALSTSGGDIIAQTESGYIGRFPLYTREGDLVCLFKGYDGPVVVRELEEHCVL</sequence>
<keyword evidence="2" id="KW-1185">Reference proteome</keyword>
<name>A0AAN9U5P2_9PEZI</name>
<dbReference type="PANTHER" id="PTHR24148:SF79">
    <property type="entry name" value="HETEROKARYON INCOMPATIBILITY DOMAIN-CONTAINING PROTEIN"/>
    <property type="match status" value="1"/>
</dbReference>
<dbReference type="InterPro" id="IPR052895">
    <property type="entry name" value="HetReg/Transcr_Mod"/>
</dbReference>
<dbReference type="Proteomes" id="UP001320245">
    <property type="component" value="Unassembled WGS sequence"/>
</dbReference>
<dbReference type="EMBL" id="JAJSPL020000052">
    <property type="protein sequence ID" value="KAK7732286.1"/>
    <property type="molecule type" value="Genomic_DNA"/>
</dbReference>
<organism evidence="1 2">
    <name type="scientific">Cytospora paraplurivora</name>
    <dbReference type="NCBI Taxonomy" id="2898453"/>
    <lineage>
        <taxon>Eukaryota</taxon>
        <taxon>Fungi</taxon>
        <taxon>Dikarya</taxon>
        <taxon>Ascomycota</taxon>
        <taxon>Pezizomycotina</taxon>
        <taxon>Sordariomycetes</taxon>
        <taxon>Sordariomycetidae</taxon>
        <taxon>Diaporthales</taxon>
        <taxon>Cytosporaceae</taxon>
        <taxon>Cytospora</taxon>
    </lineage>
</organism>
<dbReference type="PANTHER" id="PTHR24148">
    <property type="entry name" value="ANKYRIN REPEAT DOMAIN-CONTAINING PROTEIN 39 HOMOLOG-RELATED"/>
    <property type="match status" value="1"/>
</dbReference>
<dbReference type="AlphaFoldDB" id="A0AAN9U5P2"/>
<proteinExistence type="predicted"/>
<protein>
    <submittedName>
        <fullName evidence="1">Uncharacterized protein</fullName>
    </submittedName>
</protein>
<evidence type="ECO:0000313" key="1">
    <source>
        <dbReference type="EMBL" id="KAK7732286.1"/>
    </source>
</evidence>
<accession>A0AAN9U5P2</accession>